<evidence type="ECO:0000313" key="2">
    <source>
        <dbReference type="EMBL" id="KAB1226551.1"/>
    </source>
</evidence>
<proteinExistence type="predicted"/>
<dbReference type="Pfam" id="PF00069">
    <property type="entry name" value="Pkinase"/>
    <property type="match status" value="1"/>
</dbReference>
<evidence type="ECO:0000259" key="1">
    <source>
        <dbReference type="PROSITE" id="PS50011"/>
    </source>
</evidence>
<dbReference type="Proteomes" id="UP000516437">
    <property type="component" value="Chromosome 1"/>
</dbReference>
<dbReference type="SUPFAM" id="SSF56112">
    <property type="entry name" value="Protein kinase-like (PK-like)"/>
    <property type="match status" value="1"/>
</dbReference>
<dbReference type="GO" id="GO:0004672">
    <property type="term" value="F:protein kinase activity"/>
    <property type="evidence" value="ECO:0007669"/>
    <property type="project" value="InterPro"/>
</dbReference>
<gene>
    <name evidence="2" type="ORF">CJ030_MR1G001447</name>
</gene>
<dbReference type="Gene3D" id="1.10.510.10">
    <property type="entry name" value="Transferase(Phosphotransferase) domain 1"/>
    <property type="match status" value="1"/>
</dbReference>
<dbReference type="InterPro" id="IPR000719">
    <property type="entry name" value="Prot_kinase_dom"/>
</dbReference>
<feature type="domain" description="Protein kinase" evidence="1">
    <location>
        <begin position="1"/>
        <end position="127"/>
    </location>
</feature>
<dbReference type="GO" id="GO:0005524">
    <property type="term" value="F:ATP binding"/>
    <property type="evidence" value="ECO:0007669"/>
    <property type="project" value="InterPro"/>
</dbReference>
<dbReference type="PROSITE" id="PS50011">
    <property type="entry name" value="PROTEIN_KINASE_DOM"/>
    <property type="match status" value="1"/>
</dbReference>
<accession>A0A6A1WMT3</accession>
<sequence length="127" mass="14274">MMPRIAIKSCLLRSSISLKFEERLLTRLDGLSRRCSVFRKLSQHQEWQRVLQSASGIRAHGSLWDLIQNGPALCERDVQHIGPLEGSFRGNPNYMSPESVARGQIEPALDVWSLGCIVVEMLSGKRA</sequence>
<evidence type="ECO:0000313" key="3">
    <source>
        <dbReference type="Proteomes" id="UP000516437"/>
    </source>
</evidence>
<organism evidence="2 3">
    <name type="scientific">Morella rubra</name>
    <name type="common">Chinese bayberry</name>
    <dbReference type="NCBI Taxonomy" id="262757"/>
    <lineage>
        <taxon>Eukaryota</taxon>
        <taxon>Viridiplantae</taxon>
        <taxon>Streptophyta</taxon>
        <taxon>Embryophyta</taxon>
        <taxon>Tracheophyta</taxon>
        <taxon>Spermatophyta</taxon>
        <taxon>Magnoliopsida</taxon>
        <taxon>eudicotyledons</taxon>
        <taxon>Gunneridae</taxon>
        <taxon>Pentapetalae</taxon>
        <taxon>rosids</taxon>
        <taxon>fabids</taxon>
        <taxon>Fagales</taxon>
        <taxon>Myricaceae</taxon>
        <taxon>Morella</taxon>
    </lineage>
</organism>
<dbReference type="EMBL" id="RXIC02000019">
    <property type="protein sequence ID" value="KAB1226551.1"/>
    <property type="molecule type" value="Genomic_DNA"/>
</dbReference>
<dbReference type="AlphaFoldDB" id="A0A6A1WMT3"/>
<dbReference type="InterPro" id="IPR011009">
    <property type="entry name" value="Kinase-like_dom_sf"/>
</dbReference>
<dbReference type="PANTHER" id="PTHR48011">
    <property type="entry name" value="CCR4-NOT TRANSCRIPTIONAL COMPLEX SUBUNIT CAF120-RELATED"/>
    <property type="match status" value="1"/>
</dbReference>
<name>A0A6A1WMT3_9ROSI</name>
<dbReference type="OrthoDB" id="25592at2759"/>
<dbReference type="InterPro" id="IPR052751">
    <property type="entry name" value="Plant_MAPKKK"/>
</dbReference>
<dbReference type="GO" id="GO:0007165">
    <property type="term" value="P:signal transduction"/>
    <property type="evidence" value="ECO:0007669"/>
    <property type="project" value="TreeGrafter"/>
</dbReference>
<protein>
    <recommendedName>
        <fullName evidence="1">Protein kinase domain-containing protein</fullName>
    </recommendedName>
</protein>
<comment type="caution">
    <text evidence="2">The sequence shown here is derived from an EMBL/GenBank/DDBJ whole genome shotgun (WGS) entry which is preliminary data.</text>
</comment>
<keyword evidence="3" id="KW-1185">Reference proteome</keyword>
<dbReference type="PANTHER" id="PTHR48011:SF51">
    <property type="entry name" value="PROTEIN KINASE SUPERFAMILY PROTEIN"/>
    <property type="match status" value="1"/>
</dbReference>
<reference evidence="2 3" key="1">
    <citation type="journal article" date="2019" name="Plant Biotechnol. J.">
        <title>The red bayberry genome and genetic basis of sex determination.</title>
        <authorList>
            <person name="Jia H.M."/>
            <person name="Jia H.J."/>
            <person name="Cai Q.L."/>
            <person name="Wang Y."/>
            <person name="Zhao H.B."/>
            <person name="Yang W.F."/>
            <person name="Wang G.Y."/>
            <person name="Li Y.H."/>
            <person name="Zhan D.L."/>
            <person name="Shen Y.T."/>
            <person name="Niu Q.F."/>
            <person name="Chang L."/>
            <person name="Qiu J."/>
            <person name="Zhao L."/>
            <person name="Xie H.B."/>
            <person name="Fu W.Y."/>
            <person name="Jin J."/>
            <person name="Li X.W."/>
            <person name="Jiao Y."/>
            <person name="Zhou C.C."/>
            <person name="Tu T."/>
            <person name="Chai C.Y."/>
            <person name="Gao J.L."/>
            <person name="Fan L.J."/>
            <person name="van de Weg E."/>
            <person name="Wang J.Y."/>
            <person name="Gao Z.S."/>
        </authorList>
    </citation>
    <scope>NUCLEOTIDE SEQUENCE [LARGE SCALE GENOMIC DNA]</scope>
    <source>
        <tissue evidence="2">Leaves</tissue>
    </source>
</reference>